<dbReference type="Pfam" id="PF20256">
    <property type="entry name" value="MoCoBD_2"/>
    <property type="match status" value="2"/>
</dbReference>
<dbReference type="Pfam" id="PF02738">
    <property type="entry name" value="MoCoBD_1"/>
    <property type="match status" value="1"/>
</dbReference>
<dbReference type="AlphaFoldDB" id="A0A239FH54"/>
<dbReference type="Gene3D" id="3.30.365.10">
    <property type="entry name" value="Aldehyde oxidase/xanthine dehydrogenase, molybdopterin binding domain"/>
    <property type="match status" value="4"/>
</dbReference>
<dbReference type="PANTHER" id="PTHR47495">
    <property type="entry name" value="ALDEHYDE DEHYDROGENASE"/>
    <property type="match status" value="1"/>
</dbReference>
<dbReference type="InterPro" id="IPR000674">
    <property type="entry name" value="Ald_Oxase/Xan_DH_a/b"/>
</dbReference>
<dbReference type="SMART" id="SM01008">
    <property type="entry name" value="Ald_Xan_dh_C"/>
    <property type="match status" value="1"/>
</dbReference>
<dbReference type="PIRSF" id="PIRSF036389">
    <property type="entry name" value="IOR_B"/>
    <property type="match status" value="1"/>
</dbReference>
<dbReference type="RefSeq" id="WP_089241668.1">
    <property type="nucleotide sequence ID" value="NZ_FZOK01000012.1"/>
</dbReference>
<dbReference type="InterPro" id="IPR037165">
    <property type="entry name" value="AldOxase/xan_DH_Mopterin-bd_sf"/>
</dbReference>
<evidence type="ECO:0000259" key="1">
    <source>
        <dbReference type="SMART" id="SM01008"/>
    </source>
</evidence>
<dbReference type="GO" id="GO:0016491">
    <property type="term" value="F:oxidoreductase activity"/>
    <property type="evidence" value="ECO:0007669"/>
    <property type="project" value="InterPro"/>
</dbReference>
<feature type="domain" description="Aldehyde oxidase/xanthine dehydrogenase a/b hammerhead" evidence="1">
    <location>
        <begin position="217"/>
        <end position="297"/>
    </location>
</feature>
<dbReference type="InterPro" id="IPR052516">
    <property type="entry name" value="N-heterocyclic_Hydroxylase"/>
</dbReference>
<organism evidence="2 3">
    <name type="scientific">Belliella buryatensis</name>
    <dbReference type="NCBI Taxonomy" id="1500549"/>
    <lineage>
        <taxon>Bacteria</taxon>
        <taxon>Pseudomonadati</taxon>
        <taxon>Bacteroidota</taxon>
        <taxon>Cytophagia</taxon>
        <taxon>Cytophagales</taxon>
        <taxon>Cyclobacteriaceae</taxon>
        <taxon>Belliella</taxon>
    </lineage>
</organism>
<accession>A0A239FH54</accession>
<dbReference type="SUPFAM" id="SSF56003">
    <property type="entry name" value="Molybdenum cofactor-binding domain"/>
    <property type="match status" value="2"/>
</dbReference>
<proteinExistence type="predicted"/>
<dbReference type="InterPro" id="IPR008274">
    <property type="entry name" value="AldOxase/xan_DH_MoCoBD1"/>
</dbReference>
<dbReference type="InterPro" id="IPR046867">
    <property type="entry name" value="AldOxase/xan_DH_MoCoBD2"/>
</dbReference>
<sequence>MKDFKLPNTNRRSFLKASGQLLISFHLFPLAFCSPKEAEELNTLYEGIPERAHQGKDIIDSWIRLDADGHVTVLTGKQELGQGIRTALMQIAAEELDVPFEICHIINGDTGQTANEGYTAGSNSVEGSGSAIRQAAAEARLYLLKEAAKEWGVSIDQLEVKDGVILGPEGKKISYWEILDGKFLEGNITGEAKIKSPEKHQIIGKTFQRAEILDMVQGKAHFVHDLRFPDMLHARVVHPPSYGSKLKSLDTDLISGMAGIEKVIVDGSFVAVVAKREYQAIKAWQKIKEICQWEKSEIKVMSDALFADMERNSNSPQEVEKHPNIKSVIDKATRSHQSIYRKPYHMHGSTGPGCAVAKWENQNLTVWSPTQGVYPLQNTLADLLGLEKEYIRCIGMPGSGCYGHNSADDVSAEAALIAKQLPGKHIRLQWMRGNEHQWEPYGSAMQIALEAGIDQEGKITAWKTQIWSDTHSTRPNGRAGHYISARHLENAFEFQKGGFSGGSYRNASPLYTIPDRKLLLHNYEGPLRTSALRGLGAYGNIFALESFIDELAVLAEIDPFEFRIKNLDNPRAIEVIKTLKSKCNWENRDQSGRVGYGLAFAQYKNSASYYAVLAEVHKSPKEGKFRLHKLTGVIDSGQCINPDGLKNQTEGGMIQSASWTIMEAVQYDANGVTSKDWNSYPIMRTNDVPEVEVHIINRPEEKPLGAGEAAQGPVAAAIVNALSSLLEKRVYELPLKEYFEV</sequence>
<gene>
    <name evidence="2" type="ORF">SAMN06295967_112105</name>
</gene>
<name>A0A239FH54_9BACT</name>
<dbReference type="InterPro" id="IPR012368">
    <property type="entry name" value="OxRdtase_Mopterin-bd_su_IorB"/>
</dbReference>
<protein>
    <submittedName>
        <fullName evidence="2">CO or xanthine dehydrogenase, Mo-binding subunit</fullName>
    </submittedName>
</protein>
<reference evidence="3" key="1">
    <citation type="submission" date="2017-06" db="EMBL/GenBank/DDBJ databases">
        <authorList>
            <person name="Varghese N."/>
            <person name="Submissions S."/>
        </authorList>
    </citation>
    <scope>NUCLEOTIDE SEQUENCE [LARGE SCALE GENOMIC DNA]</scope>
    <source>
        <strain evidence="3">5C</strain>
    </source>
</reference>
<dbReference type="OrthoDB" id="605889at2"/>
<dbReference type="Proteomes" id="UP000198480">
    <property type="component" value="Unassembled WGS sequence"/>
</dbReference>
<keyword evidence="3" id="KW-1185">Reference proteome</keyword>
<dbReference type="PANTHER" id="PTHR47495:SF1">
    <property type="entry name" value="BLL3820 PROTEIN"/>
    <property type="match status" value="1"/>
</dbReference>
<evidence type="ECO:0000313" key="2">
    <source>
        <dbReference type="EMBL" id="SNS56081.1"/>
    </source>
</evidence>
<dbReference type="Gene3D" id="3.90.1170.50">
    <property type="entry name" value="Aldehyde oxidase/xanthine dehydrogenase, a/b hammerhead"/>
    <property type="match status" value="2"/>
</dbReference>
<evidence type="ECO:0000313" key="3">
    <source>
        <dbReference type="Proteomes" id="UP000198480"/>
    </source>
</evidence>
<dbReference type="EMBL" id="FZOK01000012">
    <property type="protein sequence ID" value="SNS56081.1"/>
    <property type="molecule type" value="Genomic_DNA"/>
</dbReference>